<evidence type="ECO:0000313" key="2">
    <source>
        <dbReference type="Proteomes" id="UP001055072"/>
    </source>
</evidence>
<keyword evidence="2" id="KW-1185">Reference proteome</keyword>
<protein>
    <submittedName>
        <fullName evidence="1">Uncharacterized protein</fullName>
    </submittedName>
</protein>
<evidence type="ECO:0000313" key="1">
    <source>
        <dbReference type="EMBL" id="KAI0089702.1"/>
    </source>
</evidence>
<name>A0ACB8U5Q4_9APHY</name>
<organism evidence="1 2">
    <name type="scientific">Irpex rosettiformis</name>
    <dbReference type="NCBI Taxonomy" id="378272"/>
    <lineage>
        <taxon>Eukaryota</taxon>
        <taxon>Fungi</taxon>
        <taxon>Dikarya</taxon>
        <taxon>Basidiomycota</taxon>
        <taxon>Agaricomycotina</taxon>
        <taxon>Agaricomycetes</taxon>
        <taxon>Polyporales</taxon>
        <taxon>Irpicaceae</taxon>
        <taxon>Irpex</taxon>
    </lineage>
</organism>
<gene>
    <name evidence="1" type="ORF">BDY19DRAFT_992677</name>
</gene>
<dbReference type="EMBL" id="MU274909">
    <property type="protein sequence ID" value="KAI0089702.1"/>
    <property type="molecule type" value="Genomic_DNA"/>
</dbReference>
<reference evidence="1" key="1">
    <citation type="journal article" date="2021" name="Environ. Microbiol.">
        <title>Gene family expansions and transcriptome signatures uncover fungal adaptations to wood decay.</title>
        <authorList>
            <person name="Hage H."/>
            <person name="Miyauchi S."/>
            <person name="Viragh M."/>
            <person name="Drula E."/>
            <person name="Min B."/>
            <person name="Chaduli D."/>
            <person name="Navarro D."/>
            <person name="Favel A."/>
            <person name="Norest M."/>
            <person name="Lesage-Meessen L."/>
            <person name="Balint B."/>
            <person name="Merenyi Z."/>
            <person name="de Eugenio L."/>
            <person name="Morin E."/>
            <person name="Martinez A.T."/>
            <person name="Baldrian P."/>
            <person name="Stursova M."/>
            <person name="Martinez M.J."/>
            <person name="Novotny C."/>
            <person name="Magnuson J.K."/>
            <person name="Spatafora J.W."/>
            <person name="Maurice S."/>
            <person name="Pangilinan J."/>
            <person name="Andreopoulos W."/>
            <person name="LaButti K."/>
            <person name="Hundley H."/>
            <person name="Na H."/>
            <person name="Kuo A."/>
            <person name="Barry K."/>
            <person name="Lipzen A."/>
            <person name="Henrissat B."/>
            <person name="Riley R."/>
            <person name="Ahrendt S."/>
            <person name="Nagy L.G."/>
            <person name="Grigoriev I.V."/>
            <person name="Martin F."/>
            <person name="Rosso M.N."/>
        </authorList>
    </citation>
    <scope>NUCLEOTIDE SEQUENCE</scope>
    <source>
        <strain evidence="1">CBS 384.51</strain>
    </source>
</reference>
<comment type="caution">
    <text evidence="1">The sequence shown here is derived from an EMBL/GenBank/DDBJ whole genome shotgun (WGS) entry which is preliminary data.</text>
</comment>
<accession>A0ACB8U5Q4</accession>
<dbReference type="Proteomes" id="UP001055072">
    <property type="component" value="Unassembled WGS sequence"/>
</dbReference>
<sequence length="1399" mass="150645">MHGARGHPPADTTENWDDDFEFQPQLGRPRRRRTNEPPTPVAPSPLTKDKSNELAWWSEPGPSTPSKQRHVELETENWDDDFQDSPASRRVAPTAALDASPLSSRRSRRYHRRSVTDPDAEPVENWDEEFQQHDTGRGQMSLSSRRSTTWDSSDEELELGLGFNGAERDEDRTVTSRPRYGAFTNTSSPGHTPPPPVPPIPSMFMAGAHDPAPFPRSPTASVFSVPISGRDSVAGHSYSSTAHLALRPTLSGSSLGHPMNPPTPPTQHSRERRRLRKKSRPAHVEPNIYELEDIPPSVPRPTTPDRPTRTSPPSAAPGVAPLDDPDPGVSDPVTPPSATKSSLASRIGSVGKKWGAAKKKRASMGAADSSASGSGQSRPQSVALPSSSSPPVSRATWFFRHGGAANTEAGSGSPPALPLPLPPTTTTTAHSHNAMTLPLRHEKSVDRLLALIGDTPSRRRNKVRQGLPVDLTNEEREGEGRSSSTRRPSSMYFSSSSRPEGMRHGSYGEQSVGGGRSRSSSASASVDDVSSSNNGHNLYQLFRTPRKGRQSAEHDRPGYRSFMGGVRRLSLQSGSGHGHKAKQPSGSSSRASKDKERTRPSTSTAATAVPYLLASTEDVASDTTPKPPSRAMQRSLMDKPLLPPIELQPPSPPRTLSSCGIPSSKSEPLPLPPLPTPTLPPSEIDALLSPLPTSTSSPLPTTNKQPGSPQQSASLGRSTHPPPKDKEEAVAAVPRRNSLGDLKIPARISQAQIGLRRDLGLVREFAASVEQLRELRATRDALTLDVQTLLLETAPSDEPGSRATSPTLFGMPRHGRARSNTNPQASSASGAAVLHRQLSTTYRSIEAKYAISWECAELLVELGGGPPPDPPPPPPSTSVSASMEQSQSTITPSTTHAHAHPDVRKSRERAVTLGGDEPKPQIALRAIEPSPSSPSSPGQWRASTGRHDLSHRQLLLLRDMLQTSTDTSRSTSTHARISEEAVDRSWHWGVSSVITLPSEEEGESRQGSIPGSSGGQDGCLKKRKSTRLGLRGLRDMLKSLRKTVSQNHVRDAPLVHSPLRGVPLPASSTSVALTESSMGVSQERPQSAVHRRRARTGPEIVQSLRDSHPNNPYVTSASVGHHRLSPRRPSLASIFRLGHKSSKSSKSTPQSTSGQDLSGHDDRAGSNSSCHVSSVHTEEEEEGWDKIESLTDLPLPADGVPSLPPVTVRGVKGRSPHFTELPLDTPVTPGKPMANASRSSIWETGSLHSPSSASVSQAYLRTTKLSDVKEFVEKEGGGHQQQQQHRRKLSKSRRHSTQWPSVSPGRPASRGGRKNVSTSDSLRSPPSTALSSPSYHHLPELDQVHPGFDESPLSLAMTPENIRPLLENAKEVYAQCSDCIVELKQLLSVRTTVVVASAT</sequence>
<proteinExistence type="predicted"/>